<dbReference type="PANTHER" id="PTHR45663">
    <property type="entry name" value="GEO12009P1"/>
    <property type="match status" value="1"/>
</dbReference>
<proteinExistence type="inferred from homology"/>
<organism evidence="8">
    <name type="scientific">uncultured Sulfurovum sp</name>
    <dbReference type="NCBI Taxonomy" id="269237"/>
    <lineage>
        <taxon>Bacteria</taxon>
        <taxon>Pseudomonadati</taxon>
        <taxon>Campylobacterota</taxon>
        <taxon>Epsilonproteobacteria</taxon>
        <taxon>Campylobacterales</taxon>
        <taxon>Sulfurovaceae</taxon>
        <taxon>Sulfurovum</taxon>
        <taxon>environmental samples</taxon>
    </lineage>
</organism>
<evidence type="ECO:0000256" key="3">
    <source>
        <dbReference type="ARBA" id="ARBA00022982"/>
    </source>
</evidence>
<keyword evidence="5" id="KW-0676">Redox-active center</keyword>
<reference evidence="8" key="1">
    <citation type="submission" date="2020-01" db="EMBL/GenBank/DDBJ databases">
        <authorList>
            <person name="Meier V. D."/>
            <person name="Meier V D."/>
        </authorList>
    </citation>
    <scope>NUCLEOTIDE SEQUENCE</scope>
    <source>
        <strain evidence="8">HLG_WM_MAG_02</strain>
    </source>
</reference>
<accession>A0A6S6S9C7</accession>
<dbReference type="NCBIfam" id="TIGR01068">
    <property type="entry name" value="thioredoxin"/>
    <property type="match status" value="1"/>
</dbReference>
<dbReference type="PANTHER" id="PTHR45663:SF40">
    <property type="entry name" value="THIOREDOXIN 2"/>
    <property type="match status" value="1"/>
</dbReference>
<dbReference type="PRINTS" id="PR00421">
    <property type="entry name" value="THIOREDOXIN"/>
</dbReference>
<dbReference type="Gene3D" id="2.30.30.380">
    <property type="entry name" value="Zn-finger domain of Sec23/24"/>
    <property type="match status" value="1"/>
</dbReference>
<evidence type="ECO:0000256" key="5">
    <source>
        <dbReference type="ARBA" id="ARBA00023284"/>
    </source>
</evidence>
<evidence type="ECO:0000256" key="6">
    <source>
        <dbReference type="NCBIfam" id="TIGR01068"/>
    </source>
</evidence>
<keyword evidence="3" id="KW-0249">Electron transport</keyword>
<dbReference type="InterPro" id="IPR017937">
    <property type="entry name" value="Thioredoxin_CS"/>
</dbReference>
<dbReference type="InterPro" id="IPR005746">
    <property type="entry name" value="Thioredoxin"/>
</dbReference>
<dbReference type="Gene3D" id="3.40.30.10">
    <property type="entry name" value="Glutaredoxin"/>
    <property type="match status" value="1"/>
</dbReference>
<dbReference type="PROSITE" id="PS00194">
    <property type="entry name" value="THIOREDOXIN_1"/>
    <property type="match status" value="1"/>
</dbReference>
<evidence type="ECO:0000256" key="2">
    <source>
        <dbReference type="ARBA" id="ARBA00022448"/>
    </source>
</evidence>
<dbReference type="GO" id="GO:0015035">
    <property type="term" value="F:protein-disulfide reductase activity"/>
    <property type="evidence" value="ECO:0007669"/>
    <property type="project" value="UniProtKB-UniRule"/>
</dbReference>
<dbReference type="PROSITE" id="PS51352">
    <property type="entry name" value="THIOREDOXIN_2"/>
    <property type="match status" value="1"/>
</dbReference>
<dbReference type="Pfam" id="PF00085">
    <property type="entry name" value="Thioredoxin"/>
    <property type="match status" value="1"/>
</dbReference>
<evidence type="ECO:0000313" key="8">
    <source>
        <dbReference type="EMBL" id="CAA6802816.1"/>
    </source>
</evidence>
<dbReference type="GO" id="GO:0005829">
    <property type="term" value="C:cytosol"/>
    <property type="evidence" value="ECO:0007669"/>
    <property type="project" value="TreeGrafter"/>
</dbReference>
<dbReference type="InterPro" id="IPR013766">
    <property type="entry name" value="Thioredoxin_domain"/>
</dbReference>
<dbReference type="EMBL" id="CACVAZ010000007">
    <property type="protein sequence ID" value="CAA6802816.1"/>
    <property type="molecule type" value="Genomic_DNA"/>
</dbReference>
<feature type="domain" description="Thioredoxin" evidence="7">
    <location>
        <begin position="42"/>
        <end position="156"/>
    </location>
</feature>
<dbReference type="InterPro" id="IPR036249">
    <property type="entry name" value="Thioredoxin-like_sf"/>
</dbReference>
<keyword evidence="2" id="KW-0813">Transport</keyword>
<name>A0A6S6S9C7_9BACT</name>
<evidence type="ECO:0000259" key="7">
    <source>
        <dbReference type="PROSITE" id="PS51352"/>
    </source>
</evidence>
<comment type="similarity">
    <text evidence="1">Belongs to the thioredoxin family.</text>
</comment>
<dbReference type="CDD" id="cd02947">
    <property type="entry name" value="TRX_family"/>
    <property type="match status" value="1"/>
</dbReference>
<dbReference type="SUPFAM" id="SSF52833">
    <property type="entry name" value="Thioredoxin-like"/>
    <property type="match status" value="1"/>
</dbReference>
<evidence type="ECO:0000256" key="4">
    <source>
        <dbReference type="ARBA" id="ARBA00023157"/>
    </source>
</evidence>
<protein>
    <recommendedName>
        <fullName evidence="6">Thioredoxin</fullName>
    </recommendedName>
</protein>
<sequence>MGYNAANDVKRKLKMNVKVVCPSCGKVNNIPKKETYAKANCGQCKASMLDQKPLDVNRTEMLHILVNSEIPVMVDFWAPWCGPCVQMTPAYEAASKEMSLKVQFLKVNTETNQGLGALYGIQSIPTILMFKDGEEIGTNTGSLTKEELIRWATRFT</sequence>
<evidence type="ECO:0000256" key="1">
    <source>
        <dbReference type="ARBA" id="ARBA00008987"/>
    </source>
</evidence>
<dbReference type="AlphaFoldDB" id="A0A6S6S9C7"/>
<keyword evidence="4" id="KW-1015">Disulfide bond</keyword>
<dbReference type="NCBIfam" id="NF008229">
    <property type="entry name" value="PRK10996.1"/>
    <property type="match status" value="1"/>
</dbReference>
<gene>
    <name evidence="8" type="ORF">HELGO_WM28743</name>
</gene>